<organism evidence="2 3">
    <name type="scientific">Candidatus Faecenecus gallistercoris</name>
    <dbReference type="NCBI Taxonomy" id="2840793"/>
    <lineage>
        <taxon>Bacteria</taxon>
        <taxon>Bacillati</taxon>
        <taxon>Bacillota</taxon>
        <taxon>Bacillota incertae sedis</taxon>
        <taxon>Candidatus Faecenecus</taxon>
    </lineage>
</organism>
<dbReference type="AlphaFoldDB" id="A0A9D0YYN9"/>
<evidence type="ECO:0000256" key="1">
    <source>
        <dbReference type="SAM" id="Phobius"/>
    </source>
</evidence>
<evidence type="ECO:0000313" key="3">
    <source>
        <dbReference type="Proteomes" id="UP000886725"/>
    </source>
</evidence>
<dbReference type="Pfam" id="PF20207">
    <property type="entry name" value="DUF6568"/>
    <property type="match status" value="1"/>
</dbReference>
<evidence type="ECO:0000313" key="2">
    <source>
        <dbReference type="EMBL" id="HIQ64661.1"/>
    </source>
</evidence>
<keyword evidence="1" id="KW-1133">Transmembrane helix</keyword>
<protein>
    <recommendedName>
        <fullName evidence="4">Thioredoxin domain-containing protein</fullName>
    </recommendedName>
</protein>
<name>A0A9D0YYN9_9FIRM</name>
<dbReference type="InterPro" id="IPR046698">
    <property type="entry name" value="PedC-like"/>
</dbReference>
<evidence type="ECO:0008006" key="4">
    <source>
        <dbReference type="Google" id="ProtNLM"/>
    </source>
</evidence>
<proteinExistence type="predicted"/>
<dbReference type="Gene3D" id="3.40.30.10">
    <property type="entry name" value="Glutaredoxin"/>
    <property type="match status" value="1"/>
</dbReference>
<dbReference type="Proteomes" id="UP000886725">
    <property type="component" value="Unassembled WGS sequence"/>
</dbReference>
<comment type="caution">
    <text evidence="2">The sequence shown here is derived from an EMBL/GenBank/DDBJ whole genome shotgun (WGS) entry which is preliminary data.</text>
</comment>
<reference evidence="2" key="2">
    <citation type="journal article" date="2021" name="PeerJ">
        <title>Extensive microbial diversity within the chicken gut microbiome revealed by metagenomics and culture.</title>
        <authorList>
            <person name="Gilroy R."/>
            <person name="Ravi A."/>
            <person name="Getino M."/>
            <person name="Pursley I."/>
            <person name="Horton D.L."/>
            <person name="Alikhan N.F."/>
            <person name="Baker D."/>
            <person name="Gharbi K."/>
            <person name="Hall N."/>
            <person name="Watson M."/>
            <person name="Adriaenssens E.M."/>
            <person name="Foster-Nyarko E."/>
            <person name="Jarju S."/>
            <person name="Secka A."/>
            <person name="Antonio M."/>
            <person name="Oren A."/>
            <person name="Chaudhuri R.R."/>
            <person name="La Ragione R."/>
            <person name="Hildebrand F."/>
            <person name="Pallen M.J."/>
        </authorList>
    </citation>
    <scope>NUCLEOTIDE SEQUENCE</scope>
    <source>
        <strain evidence="2">CHK165-10780</strain>
    </source>
</reference>
<reference evidence="2" key="1">
    <citation type="submission" date="2020-10" db="EMBL/GenBank/DDBJ databases">
        <authorList>
            <person name="Gilroy R."/>
        </authorList>
    </citation>
    <scope>NUCLEOTIDE SEQUENCE</scope>
    <source>
        <strain evidence="2">CHK165-10780</strain>
    </source>
</reference>
<gene>
    <name evidence="2" type="ORF">IAC85_02870</name>
</gene>
<accession>A0A9D0YYN9</accession>
<dbReference type="EMBL" id="DVFU01000059">
    <property type="protein sequence ID" value="HIQ64661.1"/>
    <property type="molecule type" value="Genomic_DNA"/>
</dbReference>
<feature type="transmembrane region" description="Helical" evidence="1">
    <location>
        <begin position="12"/>
        <end position="33"/>
    </location>
</feature>
<keyword evidence="1" id="KW-0812">Transmembrane</keyword>
<dbReference type="SUPFAM" id="SSF52833">
    <property type="entry name" value="Thioredoxin-like"/>
    <property type="match status" value="1"/>
</dbReference>
<keyword evidence="1" id="KW-0472">Membrane</keyword>
<sequence>MLKKKEKDKKQLLKNWILLIIVCVLTILVAVFVRNWYHSYRELVESGVAVMDSSLKEVNDVELYNYLLESPHAFVYVGTSENKNCRTFQKELETSLKEMSKLDHVIYLNISTETDAFYEEFNTNYMTTEALDSVPAFVVFENGKATEIYKGDNLTIDQVKEVLERSDNRD</sequence>
<dbReference type="InterPro" id="IPR036249">
    <property type="entry name" value="Thioredoxin-like_sf"/>
</dbReference>